<evidence type="ECO:0000313" key="4">
    <source>
        <dbReference type="Proteomes" id="UP000224634"/>
    </source>
</evidence>
<comment type="similarity">
    <text evidence="1">Belongs to the asaB hydroxylase/desaturase family.</text>
</comment>
<dbReference type="InterPro" id="IPR044053">
    <property type="entry name" value="AsaB-like"/>
</dbReference>
<dbReference type="AlphaFoldDB" id="A0A2B7XIA8"/>
<name>A0A2B7XIA8_POLH7</name>
<accession>A0A2B7XIA8</accession>
<dbReference type="PANTHER" id="PTHR34598:SF3">
    <property type="entry name" value="OXIDOREDUCTASE AN1597"/>
    <property type="match status" value="1"/>
</dbReference>
<dbReference type="OrthoDB" id="4178830at2759"/>
<protein>
    <submittedName>
        <fullName evidence="3">Uncharacterized protein</fullName>
    </submittedName>
</protein>
<dbReference type="Proteomes" id="UP000224634">
    <property type="component" value="Unassembled WGS sequence"/>
</dbReference>
<reference evidence="3 4" key="1">
    <citation type="submission" date="2017-10" db="EMBL/GenBank/DDBJ databases">
        <title>Comparative genomics in systemic dimorphic fungi from Ajellomycetaceae.</title>
        <authorList>
            <person name="Munoz J.F."/>
            <person name="Mcewen J.G."/>
            <person name="Clay O.K."/>
            <person name="Cuomo C.A."/>
        </authorList>
    </citation>
    <scope>NUCLEOTIDE SEQUENCE [LARGE SCALE GENOMIC DNA]</scope>
    <source>
        <strain evidence="3 4">UAMH7299</strain>
    </source>
</reference>
<dbReference type="GO" id="GO:0016491">
    <property type="term" value="F:oxidoreductase activity"/>
    <property type="evidence" value="ECO:0007669"/>
    <property type="project" value="InterPro"/>
</dbReference>
<feature type="region of interest" description="Disordered" evidence="2">
    <location>
        <begin position="152"/>
        <end position="171"/>
    </location>
</feature>
<dbReference type="STRING" id="1447883.A0A2B7XIA8"/>
<comment type="caution">
    <text evidence="3">The sequence shown here is derived from an EMBL/GenBank/DDBJ whole genome shotgun (WGS) entry which is preliminary data.</text>
</comment>
<gene>
    <name evidence="3" type="ORF">AJ80_07831</name>
</gene>
<organism evidence="3 4">
    <name type="scientific">Polytolypa hystricis (strain UAMH7299)</name>
    <dbReference type="NCBI Taxonomy" id="1447883"/>
    <lineage>
        <taxon>Eukaryota</taxon>
        <taxon>Fungi</taxon>
        <taxon>Dikarya</taxon>
        <taxon>Ascomycota</taxon>
        <taxon>Pezizomycotina</taxon>
        <taxon>Eurotiomycetes</taxon>
        <taxon>Eurotiomycetidae</taxon>
        <taxon>Onygenales</taxon>
        <taxon>Onygenales incertae sedis</taxon>
        <taxon>Polytolypa</taxon>
    </lineage>
</organism>
<dbReference type="PANTHER" id="PTHR34598">
    <property type="entry name" value="BLL6449 PROTEIN"/>
    <property type="match status" value="1"/>
</dbReference>
<evidence type="ECO:0000256" key="2">
    <source>
        <dbReference type="SAM" id="MobiDB-lite"/>
    </source>
</evidence>
<evidence type="ECO:0000313" key="3">
    <source>
        <dbReference type="EMBL" id="PGH08511.1"/>
    </source>
</evidence>
<proteinExistence type="inferred from homology"/>
<evidence type="ECO:0000256" key="1">
    <source>
        <dbReference type="ARBA" id="ARBA00023604"/>
    </source>
</evidence>
<sequence>MFTLLVPRKPTLFSPLFRHDSIRLLTTQATFYYLKDLPEYKTTKPYHINVPSWALPPGQQCNEVSVALSNIPVTGLRSQLHHFTLDRNGFQVEREDERGPRSLFDCISPGEYDEANKVKDRVRPAVESFLKRKIPGAEDVIAFSSQVRRRDPQFPALPRGSDPTKPQPVQGVHVDFAPDSARTELVEVLAARGYSNLAGRRWQIISIWKPLFGPLKDWPLGLLDYTSMDTERDLVASDNIYPHVIRETYNVLFNERHKWYYLENQQADEVLVFKGFDTHATRGHARVCPHAAFADPLAPATARPRESFECQSVVIYPEGSAASNTYEEVYHF</sequence>
<dbReference type="NCBIfam" id="NF041278">
    <property type="entry name" value="CmcJ_NvfI_EfuI"/>
    <property type="match status" value="1"/>
</dbReference>
<dbReference type="EMBL" id="PDNA01000159">
    <property type="protein sequence ID" value="PGH08511.1"/>
    <property type="molecule type" value="Genomic_DNA"/>
</dbReference>
<keyword evidence="4" id="KW-1185">Reference proteome</keyword>